<dbReference type="PRINTS" id="PR00096">
    <property type="entry name" value="GATASE"/>
</dbReference>
<dbReference type="SUPFAM" id="SSF52317">
    <property type="entry name" value="Class I glutamine amidotransferase-like"/>
    <property type="match status" value="1"/>
</dbReference>
<dbReference type="InterPro" id="IPR029062">
    <property type="entry name" value="Class_I_gatase-like"/>
</dbReference>
<dbReference type="InterPro" id="IPR050472">
    <property type="entry name" value="Anth_synth/Amidotransfase"/>
</dbReference>
<dbReference type="PANTHER" id="PTHR43418">
    <property type="entry name" value="MULTIFUNCTIONAL TRYPTOPHAN BIOSYNTHESIS PROTEIN-RELATED"/>
    <property type="match status" value="1"/>
</dbReference>
<dbReference type="PRINTS" id="PR00097">
    <property type="entry name" value="ANTSNTHASEII"/>
</dbReference>
<dbReference type="CDD" id="cd01743">
    <property type="entry name" value="GATase1_Anthranilate_Synthase"/>
    <property type="match status" value="1"/>
</dbReference>
<dbReference type="OrthoDB" id="9804328at2"/>
<dbReference type="Proteomes" id="UP000242712">
    <property type="component" value="Unassembled WGS sequence"/>
</dbReference>
<dbReference type="RefSeq" id="WP_103370781.1">
    <property type="nucleotide sequence ID" value="NZ_CBCRVO010000001.1"/>
</dbReference>
<name>A0A2K4FDM4_9STAP</name>
<reference evidence="3 4" key="1">
    <citation type="submission" date="2017-08" db="EMBL/GenBank/DDBJ databases">
        <title>Draft genome sequences of 64 type strains of genus Staph aureus.</title>
        <authorList>
            <person name="Cole K."/>
            <person name="Golubchik T."/>
            <person name="Russell J."/>
            <person name="Foster D."/>
            <person name="Llewelyn M."/>
            <person name="Wilson D."/>
            <person name="Crook D."/>
            <person name="Paul J."/>
        </authorList>
    </citation>
    <scope>NUCLEOTIDE SEQUENCE [LARGE SCALE GENOMIC DNA]</scope>
    <source>
        <strain evidence="3 4">DSM 29875</strain>
    </source>
</reference>
<dbReference type="NCBIfam" id="TIGR00566">
    <property type="entry name" value="trpG_papA"/>
    <property type="match status" value="1"/>
</dbReference>
<dbReference type="EMBL" id="PPPX01000001">
    <property type="protein sequence ID" value="POA09383.1"/>
    <property type="molecule type" value="Genomic_DNA"/>
</dbReference>
<evidence type="ECO:0000313" key="3">
    <source>
        <dbReference type="EMBL" id="POA09383.1"/>
    </source>
</evidence>
<dbReference type="InterPro" id="IPR006221">
    <property type="entry name" value="TrpG/PapA_dom"/>
</dbReference>
<evidence type="ECO:0000313" key="4">
    <source>
        <dbReference type="Proteomes" id="UP000242712"/>
    </source>
</evidence>
<protein>
    <submittedName>
        <fullName evidence="3">Aminodeoxychorismate/anthranilate synthase component II</fullName>
    </submittedName>
</protein>
<keyword evidence="1" id="KW-0315">Glutamine amidotransferase</keyword>
<dbReference type="GO" id="GO:0005829">
    <property type="term" value="C:cytosol"/>
    <property type="evidence" value="ECO:0007669"/>
    <property type="project" value="TreeGrafter"/>
</dbReference>
<gene>
    <name evidence="3" type="ORF">CD039_01080</name>
</gene>
<dbReference type="FunFam" id="3.40.50.880:FF:000003">
    <property type="entry name" value="Anthranilate synthase component II"/>
    <property type="match status" value="1"/>
</dbReference>
<dbReference type="InterPro" id="IPR017926">
    <property type="entry name" value="GATASE"/>
</dbReference>
<sequence length="195" mass="21872">MLVMIDNQDSFTYNLVDLIQQQLGTSIQVVNSSEANVERLESLNPTGLIISPGPGRPEDYPQLYDIFRRYERDIPILGVCLGFQLMIAYYGGRIIHSDRPVHGHTTAITHNGEGLFEQLNQGFHVMRYHSLMAGNVTEPLNVCATNEDGIPMGVMHQSLPIYGVQYHPESILSENGRAQIQLFLEKVGERHANPI</sequence>
<organism evidence="3 4">
    <name type="scientific">Staphylococcus argensis</name>
    <dbReference type="NCBI Taxonomy" id="1607738"/>
    <lineage>
        <taxon>Bacteria</taxon>
        <taxon>Bacillati</taxon>
        <taxon>Bacillota</taxon>
        <taxon>Bacilli</taxon>
        <taxon>Bacillales</taxon>
        <taxon>Staphylococcaceae</taxon>
        <taxon>Staphylococcus</taxon>
    </lineage>
</organism>
<dbReference type="PROSITE" id="PS51273">
    <property type="entry name" value="GATASE_TYPE_1"/>
    <property type="match status" value="1"/>
</dbReference>
<dbReference type="GeneID" id="98296938"/>
<dbReference type="PRINTS" id="PR00099">
    <property type="entry name" value="CPSGATASE"/>
</dbReference>
<dbReference type="GO" id="GO:0004049">
    <property type="term" value="F:anthranilate synthase activity"/>
    <property type="evidence" value="ECO:0007669"/>
    <property type="project" value="TreeGrafter"/>
</dbReference>
<keyword evidence="4" id="KW-1185">Reference proteome</keyword>
<evidence type="ECO:0000259" key="2">
    <source>
        <dbReference type="Pfam" id="PF00117"/>
    </source>
</evidence>
<proteinExistence type="predicted"/>
<dbReference type="PANTHER" id="PTHR43418:SF4">
    <property type="entry name" value="MULTIFUNCTIONAL TRYPTOPHAN BIOSYNTHESIS PROTEIN"/>
    <property type="match status" value="1"/>
</dbReference>
<dbReference type="Pfam" id="PF00117">
    <property type="entry name" value="GATase"/>
    <property type="match status" value="1"/>
</dbReference>
<evidence type="ECO:0000256" key="1">
    <source>
        <dbReference type="ARBA" id="ARBA00022962"/>
    </source>
</evidence>
<dbReference type="GO" id="GO:0000162">
    <property type="term" value="P:L-tryptophan biosynthetic process"/>
    <property type="evidence" value="ECO:0007669"/>
    <property type="project" value="TreeGrafter"/>
</dbReference>
<accession>A0A2K4FDM4</accession>
<dbReference type="Gene3D" id="3.40.50.880">
    <property type="match status" value="1"/>
</dbReference>
<feature type="domain" description="Glutamine amidotransferase" evidence="2">
    <location>
        <begin position="3"/>
        <end position="186"/>
    </location>
</feature>
<comment type="caution">
    <text evidence="3">The sequence shown here is derived from an EMBL/GenBank/DDBJ whole genome shotgun (WGS) entry which is preliminary data.</text>
</comment>
<dbReference type="AlphaFoldDB" id="A0A2K4FDM4"/>